<keyword evidence="1" id="KW-1133">Transmembrane helix</keyword>
<organism evidence="3 4">
    <name type="scientific">Lachnobacterium bovis DSM 14045</name>
    <dbReference type="NCBI Taxonomy" id="1122142"/>
    <lineage>
        <taxon>Bacteria</taxon>
        <taxon>Bacillati</taxon>
        <taxon>Bacillota</taxon>
        <taxon>Clostridia</taxon>
        <taxon>Lachnospirales</taxon>
        <taxon>Lachnospiraceae</taxon>
        <taxon>Lachnobacterium</taxon>
    </lineage>
</organism>
<accession>A0A1H3HSK8</accession>
<dbReference type="RefSeq" id="WP_074716593.1">
    <property type="nucleotide sequence ID" value="NZ_FNPG01000009.1"/>
</dbReference>
<protein>
    <submittedName>
        <fullName evidence="3">Alpha/beta hydrolase family protein</fullName>
    </submittedName>
</protein>
<evidence type="ECO:0000259" key="2">
    <source>
        <dbReference type="Pfam" id="PF12146"/>
    </source>
</evidence>
<dbReference type="Gene3D" id="3.40.50.1820">
    <property type="entry name" value="alpha/beta hydrolase"/>
    <property type="match status" value="1"/>
</dbReference>
<evidence type="ECO:0000313" key="3">
    <source>
        <dbReference type="EMBL" id="SDY17679.1"/>
    </source>
</evidence>
<evidence type="ECO:0000313" key="4">
    <source>
        <dbReference type="Proteomes" id="UP000183918"/>
    </source>
</evidence>
<dbReference type="Proteomes" id="UP000183918">
    <property type="component" value="Unassembled WGS sequence"/>
</dbReference>
<evidence type="ECO:0000256" key="1">
    <source>
        <dbReference type="SAM" id="Phobius"/>
    </source>
</evidence>
<dbReference type="InterPro" id="IPR022742">
    <property type="entry name" value="Hydrolase_4"/>
</dbReference>
<dbReference type="STRING" id="1122142.SAMN02910414_00949"/>
<dbReference type="OrthoDB" id="9806902at2"/>
<dbReference type="PANTHER" id="PTHR12277:SF81">
    <property type="entry name" value="PROTEIN ABHD13"/>
    <property type="match status" value="1"/>
</dbReference>
<proteinExistence type="predicted"/>
<dbReference type="SUPFAM" id="SSF53474">
    <property type="entry name" value="alpha/beta-Hydrolases"/>
    <property type="match status" value="1"/>
</dbReference>
<dbReference type="InterPro" id="IPR029058">
    <property type="entry name" value="AB_hydrolase_fold"/>
</dbReference>
<keyword evidence="4" id="KW-1185">Reference proteome</keyword>
<keyword evidence="1" id="KW-0812">Transmembrane</keyword>
<sequence length="348" mass="40101">MMHILYKSFIFIGVAFLTFVCTGLACVLYMYGQNYSRYSYDPYVATARYEDYKDLNRREVEFYSGKNKLHGYVYGENNKRMIVFSHGIWSGHEDYMAFLKWFIDRGYAVFAYDYTGYNKSQGSNARGLSQSMIDLDNALTFIEHDSKLKEHDLFLMGHSWGAYATASVLRYKHNVKAAVSLSGFNNPEEISLDVTEKTLGKATYLLTPFLKLNQYRLFKDNGNVNAVDSINSTNIPVLIVHANEDKFIKFDKTSIIAKKDQITNKNVQYYVVTQKYINDHSSYVNDAPSALEVKRIAKERKKLESKCPNGKASDKQLRAFYSKLDKSKANQPNVELCERIDKFFKSVK</sequence>
<feature type="transmembrane region" description="Helical" evidence="1">
    <location>
        <begin position="9"/>
        <end position="31"/>
    </location>
</feature>
<dbReference type="PANTHER" id="PTHR12277">
    <property type="entry name" value="ALPHA/BETA HYDROLASE DOMAIN-CONTAINING PROTEIN"/>
    <property type="match status" value="1"/>
</dbReference>
<dbReference type="EMBL" id="FNPG01000009">
    <property type="protein sequence ID" value="SDY17679.1"/>
    <property type="molecule type" value="Genomic_DNA"/>
</dbReference>
<dbReference type="GO" id="GO:0016787">
    <property type="term" value="F:hydrolase activity"/>
    <property type="evidence" value="ECO:0007669"/>
    <property type="project" value="UniProtKB-KW"/>
</dbReference>
<dbReference type="AlphaFoldDB" id="A0A1H3HSK8"/>
<name>A0A1H3HSK8_9FIRM</name>
<keyword evidence="1" id="KW-0472">Membrane</keyword>
<gene>
    <name evidence="3" type="ORF">SAMN02910414_00949</name>
</gene>
<reference evidence="3 4" key="1">
    <citation type="submission" date="2016-10" db="EMBL/GenBank/DDBJ databases">
        <authorList>
            <person name="de Groot N.N."/>
        </authorList>
    </citation>
    <scope>NUCLEOTIDE SEQUENCE [LARGE SCALE GENOMIC DNA]</scope>
    <source>
        <strain evidence="3 4">DSM 14045</strain>
    </source>
</reference>
<feature type="domain" description="Serine aminopeptidase S33" evidence="2">
    <location>
        <begin position="77"/>
        <end position="212"/>
    </location>
</feature>
<keyword evidence="3" id="KW-0378">Hydrolase</keyword>
<dbReference type="Pfam" id="PF12146">
    <property type="entry name" value="Hydrolase_4"/>
    <property type="match status" value="1"/>
</dbReference>
<dbReference type="PROSITE" id="PS51257">
    <property type="entry name" value="PROKAR_LIPOPROTEIN"/>
    <property type="match status" value="1"/>
</dbReference>